<dbReference type="PANTHER" id="PTHR35272:SF4">
    <property type="entry name" value="THIOL:DISULFIDE INTERCHANGE PROTEIN DSBG"/>
    <property type="match status" value="1"/>
</dbReference>
<dbReference type="AlphaFoldDB" id="A0A2S5T8V3"/>
<reference evidence="3 5" key="1">
    <citation type="submission" date="2018-02" db="EMBL/GenBank/DDBJ databases">
        <title>Reclassifiation of [Polyangium] brachysporum DSM 7029 as Guopingzhaonella breviflexa gen. nov., sp. nov., a member of the family Comamonadaceae.</title>
        <authorList>
            <person name="Tang B."/>
        </authorList>
    </citation>
    <scope>NUCLEOTIDE SEQUENCE [LARGE SCALE GENOMIC DNA]</scope>
    <source>
        <strain evidence="3 5">DSM 15344</strain>
    </source>
</reference>
<feature type="domain" description="Thioredoxin-like fold" evidence="2">
    <location>
        <begin position="65"/>
        <end position="194"/>
    </location>
</feature>
<dbReference type="OrthoDB" id="5298214at2"/>
<gene>
    <name evidence="3" type="ORF">C1702_00115</name>
    <name evidence="4" type="ORF">EV676_10285</name>
</gene>
<accession>A0A2S5T8V3</accession>
<keyword evidence="1" id="KW-0732">Signal</keyword>
<dbReference type="PROSITE" id="PS51257">
    <property type="entry name" value="PROKAR_LIPOPROTEIN"/>
    <property type="match status" value="1"/>
</dbReference>
<dbReference type="PANTHER" id="PTHR35272">
    <property type="entry name" value="THIOL:DISULFIDE INTERCHANGE PROTEIN DSBC-RELATED"/>
    <property type="match status" value="1"/>
</dbReference>
<dbReference type="Proteomes" id="UP000294772">
    <property type="component" value="Unassembled WGS sequence"/>
</dbReference>
<evidence type="ECO:0000313" key="3">
    <source>
        <dbReference type="EMBL" id="PPE71444.1"/>
    </source>
</evidence>
<dbReference type="InterPro" id="IPR051470">
    <property type="entry name" value="Thiol:disulfide_interchange"/>
</dbReference>
<dbReference type="RefSeq" id="WP_104355638.1">
    <property type="nucleotide sequence ID" value="NZ_CALFFA010000011.1"/>
</dbReference>
<dbReference type="Proteomes" id="UP000239406">
    <property type="component" value="Unassembled WGS sequence"/>
</dbReference>
<proteinExistence type="predicted"/>
<feature type="signal peptide" evidence="1">
    <location>
        <begin position="1"/>
        <end position="19"/>
    </location>
</feature>
<evidence type="ECO:0000313" key="6">
    <source>
        <dbReference type="Proteomes" id="UP000294772"/>
    </source>
</evidence>
<dbReference type="EMBL" id="SLXF01000002">
    <property type="protein sequence ID" value="TCP08579.1"/>
    <property type="molecule type" value="Genomic_DNA"/>
</dbReference>
<feature type="chain" id="PRO_5040584369" evidence="1">
    <location>
        <begin position="20"/>
        <end position="197"/>
    </location>
</feature>
<evidence type="ECO:0000313" key="4">
    <source>
        <dbReference type="EMBL" id="TCP08579.1"/>
    </source>
</evidence>
<comment type="caution">
    <text evidence="3">The sequence shown here is derived from an EMBL/GenBank/DDBJ whole genome shotgun (WGS) entry which is preliminary data.</text>
</comment>
<protein>
    <submittedName>
        <fullName evidence="3 4">Thiol:disulfide interchange protein</fullName>
    </submittedName>
</protein>
<evidence type="ECO:0000259" key="2">
    <source>
        <dbReference type="Pfam" id="PF13098"/>
    </source>
</evidence>
<name>A0A2S5T8V3_9BURK</name>
<sequence length="197" mass="20808">MNRRSFTLTAMALAAFGLAACNDKPAASSAAPAEAAAPVKKSAQEAYEAAQRAAGFSVGPVMAANTVYVFFDPACPHCAQLWANARPLHNQLKMVWIPLGWLRPSSGPQSATILAAEDPAAAMEENERLVLERKGGITANQGVSDEIKDKIKANTDLFNELGAESVPLIVYRHAQTGQYGMHSGAVDAATLRAMIGL</sequence>
<dbReference type="Gene3D" id="3.40.30.10">
    <property type="entry name" value="Glutaredoxin"/>
    <property type="match status" value="1"/>
</dbReference>
<dbReference type="SUPFAM" id="SSF52833">
    <property type="entry name" value="Thioredoxin-like"/>
    <property type="match status" value="1"/>
</dbReference>
<organism evidence="3 5">
    <name type="scientific">Caldimonas thermodepolymerans</name>
    <dbReference type="NCBI Taxonomy" id="215580"/>
    <lineage>
        <taxon>Bacteria</taxon>
        <taxon>Pseudomonadati</taxon>
        <taxon>Pseudomonadota</taxon>
        <taxon>Betaproteobacteria</taxon>
        <taxon>Burkholderiales</taxon>
        <taxon>Sphaerotilaceae</taxon>
        <taxon>Caldimonas</taxon>
    </lineage>
</organism>
<evidence type="ECO:0000256" key="1">
    <source>
        <dbReference type="SAM" id="SignalP"/>
    </source>
</evidence>
<keyword evidence="5" id="KW-1185">Reference proteome</keyword>
<dbReference type="EMBL" id="PSNY01000001">
    <property type="protein sequence ID" value="PPE71444.1"/>
    <property type="molecule type" value="Genomic_DNA"/>
</dbReference>
<dbReference type="Pfam" id="PF13098">
    <property type="entry name" value="Thioredoxin_2"/>
    <property type="match status" value="1"/>
</dbReference>
<reference evidence="4 6" key="2">
    <citation type="submission" date="2019-03" db="EMBL/GenBank/DDBJ databases">
        <title>Genomic Encyclopedia of Type Strains, Phase IV (KMG-IV): sequencing the most valuable type-strain genomes for metagenomic binning, comparative biology and taxonomic classification.</title>
        <authorList>
            <person name="Goeker M."/>
        </authorList>
    </citation>
    <scope>NUCLEOTIDE SEQUENCE [LARGE SCALE GENOMIC DNA]</scope>
    <source>
        <strain evidence="4 6">DSM 15264</strain>
    </source>
</reference>
<dbReference type="InterPro" id="IPR012336">
    <property type="entry name" value="Thioredoxin-like_fold"/>
</dbReference>
<evidence type="ECO:0000313" key="5">
    <source>
        <dbReference type="Proteomes" id="UP000239406"/>
    </source>
</evidence>
<dbReference type="InterPro" id="IPR036249">
    <property type="entry name" value="Thioredoxin-like_sf"/>
</dbReference>